<evidence type="ECO:0000313" key="4">
    <source>
        <dbReference type="Proteomes" id="UP000319143"/>
    </source>
</evidence>
<dbReference type="AlphaFoldDB" id="A0A5C6E2V3"/>
<evidence type="ECO:0000259" key="2">
    <source>
        <dbReference type="Pfam" id="PF07589"/>
    </source>
</evidence>
<dbReference type="Proteomes" id="UP000319143">
    <property type="component" value="Unassembled WGS sequence"/>
</dbReference>
<dbReference type="InterPro" id="IPR036852">
    <property type="entry name" value="Peptidase_S8/S53_dom_sf"/>
</dbReference>
<dbReference type="Gene3D" id="3.40.50.200">
    <property type="entry name" value="Peptidase S8/S53 domain"/>
    <property type="match status" value="1"/>
</dbReference>
<sequence precursor="true">MRSKPCWNRSHRRTFAVVVVAWVMAGSSPGDALADWKDDIGYTALQAELGAATPTGVGVNVSQGEARVTDNGPPTTIRYMPNTASAQLSTKTFTDGSGMNVGVNSHADGVANLFIGNTASIAPGVINITNYDANDWLDDKLGSVSKTEPVAHPFKVQNHSWIANAKTPTDKTGVEDLAKRVDYLVNRDDVLIIGGSTNSGSIPDLLAHSYNAISVGRTDGGHGSGPTTFYGSGRPRPDIVAPSGTTSGATPMVSSTAAMLYETAAGSNADHVETMRAVLMAGATKNEFASWDRTATRPIDEVYGAGEVNAYNSYQILAGGETNGTLVAPLTAAGLFGYDFVEAIDFSGTMQYRFDVDPGFVMDELSIFLSWNIQVTNASAVSGEFIPDADPSSSASLSNLELTLRDASNAIIDQSISGVDNFEHIYLQDLAAGSYTLQVSRDQAVDYGLAWRSSISAVPEPASVLLLSSGFAAWGFRRKAVAIQVTG</sequence>
<dbReference type="CDD" id="cd00306">
    <property type="entry name" value="Peptidases_S8_S53"/>
    <property type="match status" value="1"/>
</dbReference>
<dbReference type="InterPro" id="IPR008979">
    <property type="entry name" value="Galactose-bd-like_sf"/>
</dbReference>
<feature type="signal peptide" evidence="1">
    <location>
        <begin position="1"/>
        <end position="34"/>
    </location>
</feature>
<dbReference type="EMBL" id="SJPV01000001">
    <property type="protein sequence ID" value="TWU41716.1"/>
    <property type="molecule type" value="Genomic_DNA"/>
</dbReference>
<comment type="caution">
    <text evidence="3">The sequence shown here is derived from an EMBL/GenBank/DDBJ whole genome shotgun (WGS) entry which is preliminary data.</text>
</comment>
<keyword evidence="4" id="KW-1185">Reference proteome</keyword>
<protein>
    <recommendedName>
        <fullName evidence="2">Ice-binding protein C-terminal domain-containing protein</fullName>
    </recommendedName>
</protein>
<dbReference type="GO" id="GO:0006508">
    <property type="term" value="P:proteolysis"/>
    <property type="evidence" value="ECO:0007669"/>
    <property type="project" value="InterPro"/>
</dbReference>
<dbReference type="Gene3D" id="2.60.120.380">
    <property type="match status" value="1"/>
</dbReference>
<feature type="chain" id="PRO_5022980171" description="Ice-binding protein C-terminal domain-containing protein" evidence="1">
    <location>
        <begin position="35"/>
        <end position="487"/>
    </location>
</feature>
<dbReference type="RefSeq" id="WP_146523900.1">
    <property type="nucleotide sequence ID" value="NZ_SJPV01000001.1"/>
</dbReference>
<dbReference type="OrthoDB" id="5564595at2"/>
<keyword evidence="1" id="KW-0732">Signal</keyword>
<dbReference type="Pfam" id="PF07589">
    <property type="entry name" value="PEP-CTERM"/>
    <property type="match status" value="1"/>
</dbReference>
<dbReference type="SUPFAM" id="SSF52743">
    <property type="entry name" value="Subtilisin-like"/>
    <property type="match status" value="1"/>
</dbReference>
<dbReference type="NCBIfam" id="TIGR02595">
    <property type="entry name" value="PEP_CTERM"/>
    <property type="match status" value="1"/>
</dbReference>
<organism evidence="3 4">
    <name type="scientific">Novipirellula artificiosorum</name>
    <dbReference type="NCBI Taxonomy" id="2528016"/>
    <lineage>
        <taxon>Bacteria</taxon>
        <taxon>Pseudomonadati</taxon>
        <taxon>Planctomycetota</taxon>
        <taxon>Planctomycetia</taxon>
        <taxon>Pirellulales</taxon>
        <taxon>Pirellulaceae</taxon>
        <taxon>Novipirellula</taxon>
    </lineage>
</organism>
<gene>
    <name evidence="3" type="ORF">Poly41_00080</name>
</gene>
<dbReference type="SUPFAM" id="SSF49785">
    <property type="entry name" value="Galactose-binding domain-like"/>
    <property type="match status" value="1"/>
</dbReference>
<evidence type="ECO:0000256" key="1">
    <source>
        <dbReference type="SAM" id="SignalP"/>
    </source>
</evidence>
<name>A0A5C6E2V3_9BACT</name>
<feature type="domain" description="Ice-binding protein C-terminal" evidence="2">
    <location>
        <begin position="457"/>
        <end position="479"/>
    </location>
</feature>
<evidence type="ECO:0000313" key="3">
    <source>
        <dbReference type="EMBL" id="TWU41716.1"/>
    </source>
</evidence>
<accession>A0A5C6E2V3</accession>
<dbReference type="GO" id="GO:0004252">
    <property type="term" value="F:serine-type endopeptidase activity"/>
    <property type="evidence" value="ECO:0007669"/>
    <property type="project" value="InterPro"/>
</dbReference>
<proteinExistence type="predicted"/>
<reference evidence="3 4" key="1">
    <citation type="submission" date="2019-02" db="EMBL/GenBank/DDBJ databases">
        <title>Deep-cultivation of Planctomycetes and their phenomic and genomic characterization uncovers novel biology.</title>
        <authorList>
            <person name="Wiegand S."/>
            <person name="Jogler M."/>
            <person name="Boedeker C."/>
            <person name="Pinto D."/>
            <person name="Vollmers J."/>
            <person name="Rivas-Marin E."/>
            <person name="Kohn T."/>
            <person name="Peeters S.H."/>
            <person name="Heuer A."/>
            <person name="Rast P."/>
            <person name="Oberbeckmann S."/>
            <person name="Bunk B."/>
            <person name="Jeske O."/>
            <person name="Meyerdierks A."/>
            <person name="Storesund J.E."/>
            <person name="Kallscheuer N."/>
            <person name="Luecker S."/>
            <person name="Lage O.M."/>
            <person name="Pohl T."/>
            <person name="Merkel B.J."/>
            <person name="Hornburger P."/>
            <person name="Mueller R.-W."/>
            <person name="Bruemmer F."/>
            <person name="Labrenz M."/>
            <person name="Spormann A.M."/>
            <person name="Op Den Camp H."/>
            <person name="Overmann J."/>
            <person name="Amann R."/>
            <person name="Jetten M.S.M."/>
            <person name="Mascher T."/>
            <person name="Medema M.H."/>
            <person name="Devos D.P."/>
            <person name="Kaster A.-K."/>
            <person name="Ovreas L."/>
            <person name="Rohde M."/>
            <person name="Galperin M.Y."/>
            <person name="Jogler C."/>
        </authorList>
    </citation>
    <scope>NUCLEOTIDE SEQUENCE [LARGE SCALE GENOMIC DNA]</scope>
    <source>
        <strain evidence="3 4">Poly41</strain>
    </source>
</reference>
<dbReference type="InterPro" id="IPR013424">
    <property type="entry name" value="Ice-binding_C"/>
</dbReference>